<dbReference type="Proteomes" id="UP000006000">
    <property type="component" value="Unassembled WGS sequence"/>
</dbReference>
<reference evidence="1 2" key="2">
    <citation type="submission" date="2007-04" db="EMBL/GenBank/DDBJ databases">
        <title>Draft genome sequence of Eubacterium ventriosum (ATCC 27560).</title>
        <authorList>
            <person name="Sudarsanam P."/>
            <person name="Ley R."/>
            <person name="Guruge J."/>
            <person name="Turnbaugh P.J."/>
            <person name="Mahowald M."/>
            <person name="Liep D."/>
            <person name="Gordon J."/>
        </authorList>
    </citation>
    <scope>NUCLEOTIDE SEQUENCE [LARGE SCALE GENOMIC DNA]</scope>
    <source>
        <strain evidence="1 2">ATCC 27560</strain>
    </source>
</reference>
<dbReference type="EMBL" id="AAVL02000031">
    <property type="protein sequence ID" value="EDM51661.1"/>
    <property type="molecule type" value="Genomic_DNA"/>
</dbReference>
<gene>
    <name evidence="1" type="ORF">EUBVEN_00966</name>
</gene>
<evidence type="ECO:0000313" key="1">
    <source>
        <dbReference type="EMBL" id="EDM51661.1"/>
    </source>
</evidence>
<accession>A5Z5I7</accession>
<dbReference type="AlphaFoldDB" id="A5Z5I7"/>
<organism evidence="1 2">
    <name type="scientific">Eubacterium ventriosum ATCC 27560</name>
    <dbReference type="NCBI Taxonomy" id="411463"/>
    <lineage>
        <taxon>Bacteria</taxon>
        <taxon>Bacillati</taxon>
        <taxon>Bacillota</taxon>
        <taxon>Clostridia</taxon>
        <taxon>Eubacteriales</taxon>
        <taxon>Eubacteriaceae</taxon>
        <taxon>Eubacterium</taxon>
    </lineage>
</organism>
<comment type="caution">
    <text evidence="1">The sequence shown here is derived from an EMBL/GenBank/DDBJ whole genome shotgun (WGS) entry which is preliminary data.</text>
</comment>
<name>A5Z5I7_9FIRM</name>
<reference evidence="1 2" key="1">
    <citation type="submission" date="2007-03" db="EMBL/GenBank/DDBJ databases">
        <authorList>
            <person name="Fulton L."/>
            <person name="Clifton S."/>
            <person name="Fulton B."/>
            <person name="Xu J."/>
            <person name="Minx P."/>
            <person name="Pepin K.H."/>
            <person name="Johnson M."/>
            <person name="Thiruvilangam P."/>
            <person name="Bhonagiri V."/>
            <person name="Nash W.E."/>
            <person name="Mardis E.R."/>
            <person name="Wilson R.K."/>
        </authorList>
    </citation>
    <scope>NUCLEOTIDE SEQUENCE [LARGE SCALE GENOMIC DNA]</scope>
    <source>
        <strain evidence="1 2">ATCC 27560</strain>
    </source>
</reference>
<protein>
    <submittedName>
        <fullName evidence="1">Uncharacterized protein</fullName>
    </submittedName>
</protein>
<dbReference type="HOGENOM" id="CLU_2219165_0_0_9"/>
<sequence length="106" mass="12219">MLRYFSQRNSLAACSSSGCFHRLEWRACRSGESPYKFQSLSVSRSKFIKKVPSGRVISQSTSAFWLPFRRKRICCSSPIKIRSFIFFLSSVRTNKILSKHGSCRIN</sequence>
<proteinExistence type="predicted"/>
<evidence type="ECO:0000313" key="2">
    <source>
        <dbReference type="Proteomes" id="UP000006000"/>
    </source>
</evidence>
<dbReference type="PROSITE" id="PS51257">
    <property type="entry name" value="PROKAR_LIPOPROTEIN"/>
    <property type="match status" value="1"/>
</dbReference>